<organism evidence="1 2">
    <name type="scientific">Diaphorobacter aerolatus</name>
    <dbReference type="NCBI Taxonomy" id="1288495"/>
    <lineage>
        <taxon>Bacteria</taxon>
        <taxon>Pseudomonadati</taxon>
        <taxon>Pseudomonadota</taxon>
        <taxon>Betaproteobacteria</taxon>
        <taxon>Burkholderiales</taxon>
        <taxon>Comamonadaceae</taxon>
        <taxon>Diaphorobacter</taxon>
    </lineage>
</organism>
<evidence type="ECO:0000313" key="2">
    <source>
        <dbReference type="Proteomes" id="UP000516028"/>
    </source>
</evidence>
<dbReference type="Proteomes" id="UP000516028">
    <property type="component" value="Chromosome"/>
</dbReference>
<dbReference type="KEGG" id="daer:H9K75_01520"/>
<sequence length="119" mass="13827">MASQVIGLNLMNKRTLCIQIQDVSLDSEMLYIDYLAHCFFAFSDSSIEDFQMKFDKKNNVLNLNFSSNDIIETWRLVSNNFNPEKNGCIAALKRKWIVVAQGDKEWDDYVLLDSYQQSI</sequence>
<name>A0A7H0GKU3_9BURK</name>
<dbReference type="EMBL" id="CP060783">
    <property type="protein sequence ID" value="QNP48909.1"/>
    <property type="molecule type" value="Genomic_DNA"/>
</dbReference>
<protein>
    <submittedName>
        <fullName evidence="1">Uncharacterized protein</fullName>
    </submittedName>
</protein>
<keyword evidence="2" id="KW-1185">Reference proteome</keyword>
<evidence type="ECO:0000313" key="1">
    <source>
        <dbReference type="EMBL" id="QNP48909.1"/>
    </source>
</evidence>
<proteinExistence type="predicted"/>
<dbReference type="RefSeq" id="WP_187724501.1">
    <property type="nucleotide sequence ID" value="NZ_CP060783.1"/>
</dbReference>
<dbReference type="AlphaFoldDB" id="A0A7H0GKU3"/>
<accession>A0A7H0GKU3</accession>
<reference evidence="1 2" key="1">
    <citation type="submission" date="2020-08" db="EMBL/GenBank/DDBJ databases">
        <title>Genome sequence of Diaphorobacter aerolatus KACC 16536T.</title>
        <authorList>
            <person name="Hyun D.-W."/>
            <person name="Bae J.-W."/>
        </authorList>
    </citation>
    <scope>NUCLEOTIDE SEQUENCE [LARGE SCALE GENOMIC DNA]</scope>
    <source>
        <strain evidence="1 2">KACC 16536</strain>
    </source>
</reference>
<gene>
    <name evidence="1" type="ORF">H9K75_01520</name>
</gene>